<reference evidence="2" key="2">
    <citation type="submission" date="2010-03" db="EMBL/GenBank/DDBJ databases">
        <title>The genome sequence of Coccidioides posadasii strain Silveira.</title>
        <authorList>
            <consortium name="The Broad Institute Genome Sequencing Center for Infectious Disease"/>
            <person name="Neafsey D."/>
            <person name="Orbach M."/>
            <person name="Henn M.R."/>
            <person name="Cole G.T."/>
            <person name="Galgiani J."/>
            <person name="Gardner M.J."/>
            <person name="Kirkland T.N."/>
            <person name="Taylor J.W."/>
            <person name="Young S.K."/>
            <person name="Zeng Q."/>
            <person name="Koehrsen M."/>
            <person name="Alvarado L."/>
            <person name="Berlin A."/>
            <person name="Borenstein D."/>
            <person name="Chapman S.B."/>
            <person name="Chen Z."/>
            <person name="Engels R."/>
            <person name="Freedman E."/>
            <person name="Gellesch M."/>
            <person name="Goldberg J."/>
            <person name="Griggs A."/>
            <person name="Gujja S."/>
            <person name="Heilman E."/>
            <person name="Heiman D."/>
            <person name="Howarth C."/>
            <person name="Jen D."/>
            <person name="Larson L."/>
            <person name="Mehta T."/>
            <person name="Neiman D."/>
            <person name="Park D."/>
            <person name="Pearson M."/>
            <person name="Richards J."/>
            <person name="Roberts A."/>
            <person name="Saif S."/>
            <person name="Shea T."/>
            <person name="Shenoy N."/>
            <person name="Sisk P."/>
            <person name="Stolte C."/>
            <person name="Sykes S."/>
            <person name="Walk T."/>
            <person name="White J."/>
            <person name="Yandava C."/>
            <person name="Haas B."/>
            <person name="Nusbaum C."/>
            <person name="Birren B."/>
        </authorList>
    </citation>
    <scope>NUCLEOTIDE SEQUENCE [LARGE SCALE GENOMIC DNA]</scope>
    <source>
        <strain evidence="2">RMSCC 757 / Silveira</strain>
    </source>
</reference>
<dbReference type="Proteomes" id="UP000002497">
    <property type="component" value="Unassembled WGS sequence"/>
</dbReference>
<dbReference type="EMBL" id="GL636487">
    <property type="protein sequence ID" value="EFW21592.1"/>
    <property type="molecule type" value="Genomic_DNA"/>
</dbReference>
<protein>
    <submittedName>
        <fullName evidence="1">Predicted protein</fullName>
    </submittedName>
</protein>
<evidence type="ECO:0000313" key="1">
    <source>
        <dbReference type="EMBL" id="EFW21592.1"/>
    </source>
</evidence>
<sequence length="100" mass="11782">MKAHHLRTRRHPEEAHRRFAARMTCRKASCLGTPAFGRWLLDESAVSTQMIGYRLVIEFLIRLDKTFNERMEFHRNLIEIVRPIAAARKVPKSSSWGHQR</sequence>
<gene>
    <name evidence="1" type="ORF">CPSG_01749</name>
</gene>
<dbReference type="HOGENOM" id="CLU_2305822_0_0_1"/>
<proteinExistence type="predicted"/>
<name>E9CWB6_COCPS</name>
<dbReference type="VEuPathDB" id="FungiDB:CPSG_01749"/>
<evidence type="ECO:0000313" key="2">
    <source>
        <dbReference type="Proteomes" id="UP000002497"/>
    </source>
</evidence>
<organism evidence="2">
    <name type="scientific">Coccidioides posadasii (strain RMSCC 757 / Silveira)</name>
    <name type="common">Valley fever fungus</name>
    <dbReference type="NCBI Taxonomy" id="443226"/>
    <lineage>
        <taxon>Eukaryota</taxon>
        <taxon>Fungi</taxon>
        <taxon>Dikarya</taxon>
        <taxon>Ascomycota</taxon>
        <taxon>Pezizomycotina</taxon>
        <taxon>Eurotiomycetes</taxon>
        <taxon>Eurotiomycetidae</taxon>
        <taxon>Onygenales</taxon>
        <taxon>Onygenaceae</taxon>
        <taxon>Coccidioides</taxon>
    </lineage>
</organism>
<accession>E9CWB6</accession>
<keyword evidence="2" id="KW-1185">Reference proteome</keyword>
<reference evidence="2" key="1">
    <citation type="journal article" date="2010" name="Genome Res.">
        <title>Population genomic sequencing of Coccidioides fungi reveals recent hybridization and transposon control.</title>
        <authorList>
            <person name="Neafsey D.E."/>
            <person name="Barker B.M."/>
            <person name="Sharpton T.J."/>
            <person name="Stajich J.E."/>
            <person name="Park D.J."/>
            <person name="Whiston E."/>
            <person name="Hung C.-Y."/>
            <person name="McMahan C."/>
            <person name="White J."/>
            <person name="Sykes S."/>
            <person name="Heiman D."/>
            <person name="Young S."/>
            <person name="Zeng Q."/>
            <person name="Abouelleil A."/>
            <person name="Aftuck L."/>
            <person name="Bessette D."/>
            <person name="Brown A."/>
            <person name="FitzGerald M."/>
            <person name="Lui A."/>
            <person name="Macdonald J.P."/>
            <person name="Priest M."/>
            <person name="Orbach M.J."/>
            <person name="Galgiani J.N."/>
            <person name="Kirkland T.N."/>
            <person name="Cole G.T."/>
            <person name="Birren B.W."/>
            <person name="Henn M.R."/>
            <person name="Taylor J.W."/>
            <person name="Rounsley S.D."/>
        </authorList>
    </citation>
    <scope>NUCLEOTIDE SEQUENCE [LARGE SCALE GENOMIC DNA]</scope>
    <source>
        <strain evidence="2">RMSCC 757 / Silveira</strain>
    </source>
</reference>
<dbReference type="AlphaFoldDB" id="E9CWB6"/>